<evidence type="ECO:0000259" key="1">
    <source>
        <dbReference type="Pfam" id="PF07127"/>
    </source>
</evidence>
<dbReference type="InterPro" id="IPR009810">
    <property type="entry name" value="Nodulin_late_dom"/>
</dbReference>
<dbReference type="Pfam" id="PF07127">
    <property type="entry name" value="Nodulin_late"/>
    <property type="match status" value="1"/>
</dbReference>
<dbReference type="ExpressionAtlas" id="A0A072UAE3">
    <property type="expression patterns" value="differential"/>
</dbReference>
<sequence>MVRSFFFPYFFLQPFSGYMIPCATSDDCLKNMCRPPLTPRCIEHNCKCK</sequence>
<evidence type="ECO:0000313" key="2">
    <source>
        <dbReference type="EMBL" id="KEH26627.1"/>
    </source>
</evidence>
<proteinExistence type="predicted"/>
<dbReference type="GO" id="GO:0046872">
    <property type="term" value="F:metal ion binding"/>
    <property type="evidence" value="ECO:0007669"/>
    <property type="project" value="InterPro"/>
</dbReference>
<dbReference type="AlphaFoldDB" id="A0A072UAE3"/>
<dbReference type="Proteomes" id="UP000002051">
    <property type="component" value="Chromosome 6"/>
</dbReference>
<accession>A0A072UAE3</accession>
<reference evidence="2 4" key="2">
    <citation type="journal article" date="2014" name="BMC Genomics">
        <title>An improved genome release (version Mt4.0) for the model legume Medicago truncatula.</title>
        <authorList>
            <person name="Tang H."/>
            <person name="Krishnakumar V."/>
            <person name="Bidwell S."/>
            <person name="Rosen B."/>
            <person name="Chan A."/>
            <person name="Zhou S."/>
            <person name="Gentzbittel L."/>
            <person name="Childs K.L."/>
            <person name="Yandell M."/>
            <person name="Gundlach H."/>
            <person name="Mayer K.F."/>
            <person name="Schwartz D.C."/>
            <person name="Town C.D."/>
        </authorList>
    </citation>
    <scope>GENOME REANNOTATION</scope>
    <source>
        <strain evidence="2">A17</strain>
        <strain evidence="3 4">cv. Jemalong A17</strain>
    </source>
</reference>
<gene>
    <name evidence="2" type="ordered locus">MTR_6g466410</name>
</gene>
<dbReference type="EnsemblPlants" id="KEH26627">
    <property type="protein sequence ID" value="KEH26627"/>
    <property type="gene ID" value="MTR_6g466410"/>
</dbReference>
<protein>
    <submittedName>
        <fullName evidence="2">Nodule Cysteine-Rich (NCR) secreted peptide</fullName>
    </submittedName>
</protein>
<feature type="domain" description="Late nodulin" evidence="1">
    <location>
        <begin position="7"/>
        <end position="47"/>
    </location>
</feature>
<organism evidence="2 4">
    <name type="scientific">Medicago truncatula</name>
    <name type="common">Barrel medic</name>
    <name type="synonym">Medicago tribuloides</name>
    <dbReference type="NCBI Taxonomy" id="3880"/>
    <lineage>
        <taxon>Eukaryota</taxon>
        <taxon>Viridiplantae</taxon>
        <taxon>Streptophyta</taxon>
        <taxon>Embryophyta</taxon>
        <taxon>Tracheophyta</taxon>
        <taxon>Spermatophyta</taxon>
        <taxon>Magnoliopsida</taxon>
        <taxon>eudicotyledons</taxon>
        <taxon>Gunneridae</taxon>
        <taxon>Pentapetalae</taxon>
        <taxon>rosids</taxon>
        <taxon>fabids</taxon>
        <taxon>Fabales</taxon>
        <taxon>Fabaceae</taxon>
        <taxon>Papilionoideae</taxon>
        <taxon>50 kb inversion clade</taxon>
        <taxon>NPAAA clade</taxon>
        <taxon>Hologalegina</taxon>
        <taxon>IRL clade</taxon>
        <taxon>Trifolieae</taxon>
        <taxon>Medicago</taxon>
    </lineage>
</organism>
<keyword evidence="4" id="KW-1185">Reference proteome</keyword>
<dbReference type="EMBL" id="CM001222">
    <property type="protein sequence ID" value="KEH26627.1"/>
    <property type="molecule type" value="Genomic_DNA"/>
</dbReference>
<name>A0A072UAE3_MEDTR</name>
<reference evidence="2 4" key="1">
    <citation type="journal article" date="2011" name="Nature">
        <title>The Medicago genome provides insight into the evolution of rhizobial symbioses.</title>
        <authorList>
            <person name="Young N.D."/>
            <person name="Debelle F."/>
            <person name="Oldroyd G.E."/>
            <person name="Geurts R."/>
            <person name="Cannon S.B."/>
            <person name="Udvardi M.K."/>
            <person name="Benedito V.A."/>
            <person name="Mayer K.F."/>
            <person name="Gouzy J."/>
            <person name="Schoof H."/>
            <person name="Van de Peer Y."/>
            <person name="Proost S."/>
            <person name="Cook D.R."/>
            <person name="Meyers B.C."/>
            <person name="Spannagl M."/>
            <person name="Cheung F."/>
            <person name="De Mita S."/>
            <person name="Krishnakumar V."/>
            <person name="Gundlach H."/>
            <person name="Zhou S."/>
            <person name="Mudge J."/>
            <person name="Bharti A.K."/>
            <person name="Murray J.D."/>
            <person name="Naoumkina M.A."/>
            <person name="Rosen B."/>
            <person name="Silverstein K.A."/>
            <person name="Tang H."/>
            <person name="Rombauts S."/>
            <person name="Zhao P.X."/>
            <person name="Zhou P."/>
            <person name="Barbe V."/>
            <person name="Bardou P."/>
            <person name="Bechner M."/>
            <person name="Bellec A."/>
            <person name="Berger A."/>
            <person name="Berges H."/>
            <person name="Bidwell S."/>
            <person name="Bisseling T."/>
            <person name="Choisne N."/>
            <person name="Couloux A."/>
            <person name="Denny R."/>
            <person name="Deshpande S."/>
            <person name="Dai X."/>
            <person name="Doyle J.J."/>
            <person name="Dudez A.M."/>
            <person name="Farmer A.D."/>
            <person name="Fouteau S."/>
            <person name="Franken C."/>
            <person name="Gibelin C."/>
            <person name="Gish J."/>
            <person name="Goldstein S."/>
            <person name="Gonzalez A.J."/>
            <person name="Green P.J."/>
            <person name="Hallab A."/>
            <person name="Hartog M."/>
            <person name="Hua A."/>
            <person name="Humphray S.J."/>
            <person name="Jeong D.H."/>
            <person name="Jing Y."/>
            <person name="Jocker A."/>
            <person name="Kenton S.M."/>
            <person name="Kim D.J."/>
            <person name="Klee K."/>
            <person name="Lai H."/>
            <person name="Lang C."/>
            <person name="Lin S."/>
            <person name="Macmil S.L."/>
            <person name="Magdelenat G."/>
            <person name="Matthews L."/>
            <person name="McCorrison J."/>
            <person name="Monaghan E.L."/>
            <person name="Mun J.H."/>
            <person name="Najar F.Z."/>
            <person name="Nicholson C."/>
            <person name="Noirot C."/>
            <person name="O'Bleness M."/>
            <person name="Paule C.R."/>
            <person name="Poulain J."/>
            <person name="Prion F."/>
            <person name="Qin B."/>
            <person name="Qu C."/>
            <person name="Retzel E.F."/>
            <person name="Riddle C."/>
            <person name="Sallet E."/>
            <person name="Samain S."/>
            <person name="Samson N."/>
            <person name="Sanders I."/>
            <person name="Saurat O."/>
            <person name="Scarpelli C."/>
            <person name="Schiex T."/>
            <person name="Segurens B."/>
            <person name="Severin A.J."/>
            <person name="Sherrier D.J."/>
            <person name="Shi R."/>
            <person name="Sims S."/>
            <person name="Singer S.R."/>
            <person name="Sinharoy S."/>
            <person name="Sterck L."/>
            <person name="Viollet A."/>
            <person name="Wang B.B."/>
            <person name="Wang K."/>
            <person name="Wang M."/>
            <person name="Wang X."/>
            <person name="Warfsmann J."/>
            <person name="Weissenbach J."/>
            <person name="White D.D."/>
            <person name="White J.D."/>
            <person name="Wiley G.B."/>
            <person name="Wincker P."/>
            <person name="Xing Y."/>
            <person name="Yang L."/>
            <person name="Yao Z."/>
            <person name="Ying F."/>
            <person name="Zhai J."/>
            <person name="Zhou L."/>
            <person name="Zuber A."/>
            <person name="Denarie J."/>
            <person name="Dixon R.A."/>
            <person name="May G.D."/>
            <person name="Schwartz D.C."/>
            <person name="Rogers J."/>
            <person name="Quetier F."/>
            <person name="Town C.D."/>
            <person name="Roe B.A."/>
        </authorList>
    </citation>
    <scope>NUCLEOTIDE SEQUENCE [LARGE SCALE GENOMIC DNA]</scope>
    <source>
        <strain evidence="2">A17</strain>
        <strain evidence="3 4">cv. Jemalong A17</strain>
    </source>
</reference>
<reference evidence="3" key="3">
    <citation type="submission" date="2015-04" db="UniProtKB">
        <authorList>
            <consortium name="EnsemblPlants"/>
        </authorList>
    </citation>
    <scope>IDENTIFICATION</scope>
    <source>
        <strain evidence="3">cv. Jemalong A17</strain>
    </source>
</reference>
<evidence type="ECO:0000313" key="4">
    <source>
        <dbReference type="Proteomes" id="UP000002051"/>
    </source>
</evidence>
<dbReference type="HOGENOM" id="CLU_3144944_0_0_1"/>
<evidence type="ECO:0000313" key="3">
    <source>
        <dbReference type="EnsemblPlants" id="KEH26627"/>
    </source>
</evidence>